<gene>
    <name evidence="1" type="ORF">H9962_05205</name>
</gene>
<organism evidence="1 2">
    <name type="scientific">Candidatus Mailhella merdigallinarum</name>
    <dbReference type="NCBI Taxonomy" id="2838658"/>
    <lineage>
        <taxon>Bacteria</taxon>
        <taxon>Pseudomonadati</taxon>
        <taxon>Thermodesulfobacteriota</taxon>
        <taxon>Desulfovibrionia</taxon>
        <taxon>Desulfovibrionales</taxon>
        <taxon>Desulfovibrionaceae</taxon>
        <taxon>Mailhella</taxon>
    </lineage>
</organism>
<dbReference type="EMBL" id="DXAN01000017">
    <property type="protein sequence ID" value="HJA08569.1"/>
    <property type="molecule type" value="Genomic_DNA"/>
</dbReference>
<proteinExistence type="predicted"/>
<accession>A0A9D2HDP1</accession>
<evidence type="ECO:0000313" key="1">
    <source>
        <dbReference type="EMBL" id="HJA08569.1"/>
    </source>
</evidence>
<reference evidence="1" key="2">
    <citation type="submission" date="2021-04" db="EMBL/GenBank/DDBJ databases">
        <authorList>
            <person name="Gilroy R."/>
        </authorList>
    </citation>
    <scope>NUCLEOTIDE SEQUENCE</scope>
    <source>
        <strain evidence="1">CHK186-16707</strain>
    </source>
</reference>
<name>A0A9D2HDP1_9BACT</name>
<dbReference type="Proteomes" id="UP000824225">
    <property type="component" value="Unassembled WGS sequence"/>
</dbReference>
<protein>
    <submittedName>
        <fullName evidence="1">Transcription factor</fullName>
    </submittedName>
</protein>
<sequence>MDSANNVFVGPDGYFKVVIDDFDGTRINAWHFEDNEGNKSVNLAKLSTGGHIDLLANIASPTVGSFATRDGVQRITREQAEQGLVMKK</sequence>
<dbReference type="AlphaFoldDB" id="A0A9D2HDP1"/>
<evidence type="ECO:0000313" key="2">
    <source>
        <dbReference type="Proteomes" id="UP000824225"/>
    </source>
</evidence>
<reference evidence="1" key="1">
    <citation type="journal article" date="2021" name="PeerJ">
        <title>Extensive microbial diversity within the chicken gut microbiome revealed by metagenomics and culture.</title>
        <authorList>
            <person name="Gilroy R."/>
            <person name="Ravi A."/>
            <person name="Getino M."/>
            <person name="Pursley I."/>
            <person name="Horton D.L."/>
            <person name="Alikhan N.F."/>
            <person name="Baker D."/>
            <person name="Gharbi K."/>
            <person name="Hall N."/>
            <person name="Watson M."/>
            <person name="Adriaenssens E.M."/>
            <person name="Foster-Nyarko E."/>
            <person name="Jarju S."/>
            <person name="Secka A."/>
            <person name="Antonio M."/>
            <person name="Oren A."/>
            <person name="Chaudhuri R.R."/>
            <person name="La Ragione R."/>
            <person name="Hildebrand F."/>
            <person name="Pallen M.J."/>
        </authorList>
    </citation>
    <scope>NUCLEOTIDE SEQUENCE</scope>
    <source>
        <strain evidence="1">CHK186-16707</strain>
    </source>
</reference>
<comment type="caution">
    <text evidence="1">The sequence shown here is derived from an EMBL/GenBank/DDBJ whole genome shotgun (WGS) entry which is preliminary data.</text>
</comment>